<keyword evidence="1" id="KW-1133">Transmembrane helix</keyword>
<organism evidence="2 3">
    <name type="scientific">Limosilactobacillus fermentum</name>
    <name type="common">Lactobacillus fermentum</name>
    <dbReference type="NCBI Taxonomy" id="1613"/>
    <lineage>
        <taxon>Bacteria</taxon>
        <taxon>Bacillati</taxon>
        <taxon>Bacillota</taxon>
        <taxon>Bacilli</taxon>
        <taxon>Lactobacillales</taxon>
        <taxon>Lactobacillaceae</taxon>
        <taxon>Limosilactobacillus</taxon>
    </lineage>
</organism>
<evidence type="ECO:0000313" key="3">
    <source>
        <dbReference type="Proteomes" id="UP000236514"/>
    </source>
</evidence>
<feature type="transmembrane region" description="Helical" evidence="1">
    <location>
        <begin position="47"/>
        <end position="65"/>
    </location>
</feature>
<proteinExistence type="predicted"/>
<feature type="transmembrane region" description="Helical" evidence="1">
    <location>
        <begin position="117"/>
        <end position="144"/>
    </location>
</feature>
<comment type="caution">
    <text evidence="2">The sequence shown here is derived from an EMBL/GenBank/DDBJ whole genome shotgun (WGS) entry which is preliminary data.</text>
</comment>
<feature type="transmembrane region" description="Helical" evidence="1">
    <location>
        <begin position="169"/>
        <end position="188"/>
    </location>
</feature>
<protein>
    <submittedName>
        <fullName evidence="2">Uncharacterized protein</fullName>
    </submittedName>
</protein>
<accession>A0A2K2TJ61</accession>
<sequence>MIHLGLESMTAVTVAGLMVIVIWLVAPAYPQALQEGWQSYIRQGMLSGAKLAPFFIAIGYFSNAFDGSPVALALSKVVGPNLSHLSWGLLFVIPVVIVLLALLGIHPLVSITLLGQVLLTSQVTIPTLAIALALNVGGALSYLVSPFEGAIVLISDLADVPPTTVAIKYNGWFGLWFLLLSTVVIYFFTN</sequence>
<keyword evidence="1" id="KW-0812">Transmembrane</keyword>
<feature type="transmembrane region" description="Helical" evidence="1">
    <location>
        <begin position="85"/>
        <end position="105"/>
    </location>
</feature>
<dbReference type="EMBL" id="POTQ01000007">
    <property type="protein sequence ID" value="PNV58076.1"/>
    <property type="molecule type" value="Genomic_DNA"/>
</dbReference>
<name>A0A2K2TJ61_LIMFE</name>
<keyword evidence="1" id="KW-0472">Membrane</keyword>
<dbReference type="Proteomes" id="UP000236514">
    <property type="component" value="Unassembled WGS sequence"/>
</dbReference>
<gene>
    <name evidence="2" type="ORF">C1Y38_04785</name>
</gene>
<dbReference type="RefSeq" id="WP_105295903.1">
    <property type="nucleotide sequence ID" value="NZ_OKQY01000031.1"/>
</dbReference>
<reference evidence="2 3" key="1">
    <citation type="submission" date="2018-01" db="EMBL/GenBank/DDBJ databases">
        <title>Draft genome sequence of the feruloyl esterase-producing strain Lactobacillus fermentum CRL 1446, isolated from artisanal goat milk cheese.</title>
        <authorList>
            <person name="Abeijon Mukdsi M.C."/>
            <person name="Saavedra L."/>
            <person name="Gauffin Cano M.P."/>
            <person name="Hebert E.M."/>
            <person name="Medina R.B."/>
        </authorList>
    </citation>
    <scope>NUCLEOTIDE SEQUENCE [LARGE SCALE GENOMIC DNA]</scope>
    <source>
        <strain evidence="2 3">CRL 1446</strain>
    </source>
</reference>
<feature type="transmembrane region" description="Helical" evidence="1">
    <location>
        <begin position="6"/>
        <end position="26"/>
    </location>
</feature>
<evidence type="ECO:0000256" key="1">
    <source>
        <dbReference type="SAM" id="Phobius"/>
    </source>
</evidence>
<evidence type="ECO:0000313" key="2">
    <source>
        <dbReference type="EMBL" id="PNV58076.1"/>
    </source>
</evidence>
<dbReference type="AlphaFoldDB" id="A0A2K2TJ61"/>